<proteinExistence type="predicted"/>
<sequence>MLPEESNITRDKIDLICATIQDLYTADDRPWIIGFSGGKDSTTVLHLIWMALSQLSLSKLKKKIYCISSDTYVEMPLIEKYLHSKIDHLNRSAALSEIPIEAYTVTPDVDETFWVNLIGRGYPAPYRNFRWCTDRMKIKPTSRFIKDKIAVHGDVVIALGVRRDESSARASSMQAERTTEDGKKIGRKIISKYVSQHKDLPSASVFSPIEDWTTEEVWEFLDKHDAPWGGDHSELKILYRNAQKADDDGEDELAEKTFGNSRFGCWTCTVVQNDISMEATVLKEGNAWMMPLLKFRDWLTTTQDPEKKGDIREFRRRTGNVQTWTDADGKKSIIWGPYTFQFRKIILRKLLQAQTQARLLKGDLELELIRRDELLAIRQLWRCEEGDWGDSFKQIYKDEVGVDLDAPRDDWSGMGVTEHNILRDVCEKHELPVGLLTDLFAMEQRYNGMSRRSKIFDNVHSILKKDWRTRDEVFAEIARQNSEQQTGIGDLVHAAEKNNS</sequence>
<dbReference type="InterPro" id="IPR014729">
    <property type="entry name" value="Rossmann-like_a/b/a_fold"/>
</dbReference>
<dbReference type="InterPro" id="IPR002500">
    <property type="entry name" value="PAPS_reduct_dom"/>
</dbReference>
<dbReference type="InterPro" id="IPR017598">
    <property type="entry name" value="SulphurTrfase_DndC"/>
</dbReference>
<name>A0A2Z6AZ04_9BACT</name>
<dbReference type="REBASE" id="237170">
    <property type="entry name" value="M.DfeIS5DndCP"/>
</dbReference>
<evidence type="ECO:0000259" key="1">
    <source>
        <dbReference type="Pfam" id="PF01507"/>
    </source>
</evidence>
<dbReference type="SUPFAM" id="SSF52402">
    <property type="entry name" value="Adenine nucleotide alpha hydrolases-like"/>
    <property type="match status" value="1"/>
</dbReference>
<dbReference type="RefSeq" id="WP_126378531.1">
    <property type="nucleotide sequence ID" value="NZ_AP017378.1"/>
</dbReference>
<dbReference type="GO" id="GO:0003824">
    <property type="term" value="F:catalytic activity"/>
    <property type="evidence" value="ECO:0007669"/>
    <property type="project" value="InterPro"/>
</dbReference>
<dbReference type="NCBIfam" id="TIGR03183">
    <property type="entry name" value="DNA_S_dndC"/>
    <property type="match status" value="1"/>
</dbReference>
<dbReference type="PANTHER" id="PTHR43196:SF2">
    <property type="entry name" value="PHOSPHOADENOSINE PHOSPHOSULFATE REDUCTASE"/>
    <property type="match status" value="1"/>
</dbReference>
<feature type="domain" description="Phosphoadenosine phosphosulphate reductase" evidence="1">
    <location>
        <begin position="33"/>
        <end position="269"/>
    </location>
</feature>
<dbReference type="EMBL" id="AP017378">
    <property type="protein sequence ID" value="BBD08438.1"/>
    <property type="molecule type" value="Genomic_DNA"/>
</dbReference>
<dbReference type="Pfam" id="PF20306">
    <property type="entry name" value="Sp-DndD"/>
    <property type="match status" value="1"/>
</dbReference>
<evidence type="ECO:0000313" key="3">
    <source>
        <dbReference type="Proteomes" id="UP000269883"/>
    </source>
</evidence>
<dbReference type="PANTHER" id="PTHR43196">
    <property type="entry name" value="SULFATE ADENYLYLTRANSFERASE SUBUNIT 2"/>
    <property type="match status" value="1"/>
</dbReference>
<dbReference type="Gene3D" id="3.40.50.620">
    <property type="entry name" value="HUPs"/>
    <property type="match status" value="1"/>
</dbReference>
<evidence type="ECO:0000313" key="2">
    <source>
        <dbReference type="EMBL" id="BBD08438.1"/>
    </source>
</evidence>
<dbReference type="OrthoDB" id="9774475at2"/>
<accession>A0A2Z6AZ04</accession>
<gene>
    <name evidence="2" type="ORF">DFE_1712</name>
</gene>
<keyword evidence="3" id="KW-1185">Reference proteome</keyword>
<dbReference type="Pfam" id="PF01507">
    <property type="entry name" value="PAPS_reduct"/>
    <property type="match status" value="1"/>
</dbReference>
<dbReference type="InterPro" id="IPR046882">
    <property type="entry name" value="Sp-DndD"/>
</dbReference>
<dbReference type="AlphaFoldDB" id="A0A2Z6AZ04"/>
<protein>
    <submittedName>
        <fullName evidence="2">Phosphoadenosine phosphosulfate reductase</fullName>
    </submittedName>
</protein>
<reference evidence="2 3" key="1">
    <citation type="journal article" date="2018" name="Sci. Adv.">
        <title>Multi-heme cytochromes provide a pathway for survival in energy-limited environments.</title>
        <authorList>
            <person name="Deng X."/>
            <person name="Dohmae N."/>
            <person name="Nealson K.H."/>
            <person name="Hashimoto K."/>
            <person name="Okamoto A."/>
        </authorList>
    </citation>
    <scope>NUCLEOTIDE SEQUENCE [LARGE SCALE GENOMIC DNA]</scope>
    <source>
        <strain evidence="2 3">IS5</strain>
    </source>
</reference>
<dbReference type="Proteomes" id="UP000269883">
    <property type="component" value="Chromosome"/>
</dbReference>
<dbReference type="InterPro" id="IPR050128">
    <property type="entry name" value="Sulfate_adenylyltrnsfr_sub2"/>
</dbReference>
<organism evidence="2 3">
    <name type="scientific">Desulfovibrio ferrophilus</name>
    <dbReference type="NCBI Taxonomy" id="241368"/>
    <lineage>
        <taxon>Bacteria</taxon>
        <taxon>Pseudomonadati</taxon>
        <taxon>Thermodesulfobacteriota</taxon>
        <taxon>Desulfovibrionia</taxon>
        <taxon>Desulfovibrionales</taxon>
        <taxon>Desulfovibrionaceae</taxon>
        <taxon>Desulfovibrio</taxon>
    </lineage>
</organism>
<dbReference type="KEGG" id="dfl:DFE_1712"/>